<dbReference type="STRING" id="652787.SAMN05216490_0883"/>
<dbReference type="EMBL" id="LT629740">
    <property type="protein sequence ID" value="SDS28837.1"/>
    <property type="molecule type" value="Genomic_DNA"/>
</dbReference>
<feature type="transmembrane region" description="Helical" evidence="7">
    <location>
        <begin position="411"/>
        <end position="429"/>
    </location>
</feature>
<evidence type="ECO:0000313" key="9">
    <source>
        <dbReference type="Proteomes" id="UP000199679"/>
    </source>
</evidence>
<keyword evidence="5 7" id="KW-1133">Transmembrane helix</keyword>
<evidence type="ECO:0000256" key="7">
    <source>
        <dbReference type="SAM" id="Phobius"/>
    </source>
</evidence>
<evidence type="ECO:0000256" key="6">
    <source>
        <dbReference type="ARBA" id="ARBA00023136"/>
    </source>
</evidence>
<evidence type="ECO:0000256" key="4">
    <source>
        <dbReference type="ARBA" id="ARBA00022847"/>
    </source>
</evidence>
<evidence type="ECO:0000313" key="8">
    <source>
        <dbReference type="EMBL" id="SDS28837.1"/>
    </source>
</evidence>
<feature type="transmembrane region" description="Helical" evidence="7">
    <location>
        <begin position="191"/>
        <end position="212"/>
    </location>
</feature>
<keyword evidence="4" id="KW-0769">Symport</keyword>
<feature type="transmembrane region" description="Helical" evidence="7">
    <location>
        <begin position="347"/>
        <end position="366"/>
    </location>
</feature>
<dbReference type="InterPro" id="IPR001046">
    <property type="entry name" value="NRAMP_fam"/>
</dbReference>
<reference evidence="8 9" key="1">
    <citation type="submission" date="2016-10" db="EMBL/GenBank/DDBJ databases">
        <authorList>
            <person name="de Groot N.N."/>
        </authorList>
    </citation>
    <scope>NUCLEOTIDE SEQUENCE [LARGE SCALE GENOMIC DNA]</scope>
    <source>
        <strain evidence="8 9">MP1X4</strain>
    </source>
</reference>
<evidence type="ECO:0000256" key="3">
    <source>
        <dbReference type="ARBA" id="ARBA00022692"/>
    </source>
</evidence>
<dbReference type="RefSeq" id="WP_091369711.1">
    <property type="nucleotide sequence ID" value="NZ_LT629740.1"/>
</dbReference>
<feature type="transmembrane region" description="Helical" evidence="7">
    <location>
        <begin position="121"/>
        <end position="141"/>
    </location>
</feature>
<dbReference type="GO" id="GO:0005886">
    <property type="term" value="C:plasma membrane"/>
    <property type="evidence" value="ECO:0007669"/>
    <property type="project" value="TreeGrafter"/>
</dbReference>
<evidence type="ECO:0000256" key="5">
    <source>
        <dbReference type="ARBA" id="ARBA00022989"/>
    </source>
</evidence>
<gene>
    <name evidence="8" type="ORF">SAMN05216490_0883</name>
</gene>
<keyword evidence="3 7" id="KW-0812">Transmembrane</keyword>
<dbReference type="Pfam" id="PF01566">
    <property type="entry name" value="Nramp"/>
    <property type="match status" value="1"/>
</dbReference>
<feature type="transmembrane region" description="Helical" evidence="7">
    <location>
        <begin position="248"/>
        <end position="268"/>
    </location>
</feature>
<feature type="transmembrane region" description="Helical" evidence="7">
    <location>
        <begin position="302"/>
        <end position="327"/>
    </location>
</feature>
<name>A0A1H1QZB4_MUCMA</name>
<feature type="transmembrane region" description="Helical" evidence="7">
    <location>
        <begin position="372"/>
        <end position="391"/>
    </location>
</feature>
<dbReference type="GO" id="GO:0015086">
    <property type="term" value="F:cadmium ion transmembrane transporter activity"/>
    <property type="evidence" value="ECO:0007669"/>
    <property type="project" value="TreeGrafter"/>
</dbReference>
<evidence type="ECO:0000256" key="2">
    <source>
        <dbReference type="ARBA" id="ARBA00022448"/>
    </source>
</evidence>
<dbReference type="GO" id="GO:0015293">
    <property type="term" value="F:symporter activity"/>
    <property type="evidence" value="ECO:0007669"/>
    <property type="project" value="UniProtKB-KW"/>
</dbReference>
<dbReference type="AlphaFoldDB" id="A0A1H1QZB4"/>
<feature type="transmembrane region" description="Helical" evidence="7">
    <location>
        <begin position="92"/>
        <end position="115"/>
    </location>
</feature>
<dbReference type="PANTHER" id="PTHR11706">
    <property type="entry name" value="SOLUTE CARRIER PROTEIN FAMILY 11 MEMBER"/>
    <property type="match status" value="1"/>
</dbReference>
<keyword evidence="9" id="KW-1185">Reference proteome</keyword>
<evidence type="ECO:0000256" key="1">
    <source>
        <dbReference type="ARBA" id="ARBA00004141"/>
    </source>
</evidence>
<dbReference type="Proteomes" id="UP000199679">
    <property type="component" value="Chromosome I"/>
</dbReference>
<sequence length="431" mass="46913">MDTETNPKKNKSRIWRYFTLLGPGLTTGAADDDPSGIATYSQTGAQFGYGQLWTALYMLPFMTAVQEACARIGLVTGKGIAAVVKENYSRPVLYAVVGLVVIANTINIGADIGAMASAAQLLVPVPFVILTLFFTATILVLEIFTNYKVYSRILKWLALALLAYPITVFIVHQPWLTVLRATVVPHFEFTFAFLFIITGVLGTTISPYMFFWEASQEVEEEKEKNRIKNGKPIVGWHRIKRMRLDNNAGMIISEITTWCILLVAATVLHNSGVRDINTSADAAKALEPLVHSFPHAGFLSKLIFSIGIIGLGMLAVPVLSGSAAYAVAEAVNWNASLNFKLKQAHGFYGVITIATLIGLMINFVGIDPVKALVYAAVLNGVAAVPLLFLIAKIARNQKIMGEYKSGMLSHILLWATFGVMGIAAVAMFFTI</sequence>
<proteinExistence type="predicted"/>
<feature type="transmembrane region" description="Helical" evidence="7">
    <location>
        <begin position="153"/>
        <end position="171"/>
    </location>
</feature>
<dbReference type="GO" id="GO:0005384">
    <property type="term" value="F:manganese ion transmembrane transporter activity"/>
    <property type="evidence" value="ECO:0007669"/>
    <property type="project" value="TreeGrafter"/>
</dbReference>
<keyword evidence="6 7" id="KW-0472">Membrane</keyword>
<comment type="subcellular location">
    <subcellularLocation>
        <location evidence="1">Membrane</location>
        <topology evidence="1">Multi-pass membrane protein</topology>
    </subcellularLocation>
</comment>
<keyword evidence="2" id="KW-0813">Transport</keyword>
<dbReference type="OrthoDB" id="9787548at2"/>
<dbReference type="PANTHER" id="PTHR11706:SF33">
    <property type="entry name" value="NATURAL RESISTANCE-ASSOCIATED MACROPHAGE PROTEIN 2"/>
    <property type="match status" value="1"/>
</dbReference>
<accession>A0A1H1QZB4</accession>
<protein>
    <submittedName>
        <fullName evidence="8">NRAMP (Natural resistance-associated macrophage protein) metal ion transporters</fullName>
    </submittedName>
</protein>
<dbReference type="NCBIfam" id="NF037982">
    <property type="entry name" value="Nramp_1"/>
    <property type="match status" value="1"/>
</dbReference>
<dbReference type="GO" id="GO:0034755">
    <property type="term" value="P:iron ion transmembrane transport"/>
    <property type="evidence" value="ECO:0007669"/>
    <property type="project" value="TreeGrafter"/>
</dbReference>
<organism evidence="8 9">
    <name type="scientific">Mucilaginibacter mallensis</name>
    <dbReference type="NCBI Taxonomy" id="652787"/>
    <lineage>
        <taxon>Bacteria</taxon>
        <taxon>Pseudomonadati</taxon>
        <taxon>Bacteroidota</taxon>
        <taxon>Sphingobacteriia</taxon>
        <taxon>Sphingobacteriales</taxon>
        <taxon>Sphingobacteriaceae</taxon>
        <taxon>Mucilaginibacter</taxon>
    </lineage>
</organism>